<dbReference type="Proteomes" id="UP000184048">
    <property type="component" value="Unassembled WGS sequence"/>
</dbReference>
<dbReference type="RefSeq" id="WP_072833657.1">
    <property type="nucleotide sequence ID" value="NZ_FQUU01000002.1"/>
</dbReference>
<evidence type="ECO:0008006" key="4">
    <source>
        <dbReference type="Google" id="ProtNLM"/>
    </source>
</evidence>
<reference evidence="2 3" key="1">
    <citation type="submission" date="2016-11" db="EMBL/GenBank/DDBJ databases">
        <authorList>
            <person name="Jaros S."/>
            <person name="Januszkiewicz K."/>
            <person name="Wedrychowicz H."/>
        </authorList>
    </citation>
    <scope>NUCLEOTIDE SEQUENCE [LARGE SCALE GENOMIC DNA]</scope>
    <source>
        <strain evidence="2 3">DSM 18119</strain>
    </source>
</reference>
<protein>
    <recommendedName>
        <fullName evidence="4">SH3 domain-containing protein</fullName>
    </recommendedName>
</protein>
<evidence type="ECO:0000313" key="3">
    <source>
        <dbReference type="Proteomes" id="UP000184048"/>
    </source>
</evidence>
<feature type="chain" id="PRO_5012251371" description="SH3 domain-containing protein" evidence="1">
    <location>
        <begin position="19"/>
        <end position="291"/>
    </location>
</feature>
<feature type="signal peptide" evidence="1">
    <location>
        <begin position="1"/>
        <end position="18"/>
    </location>
</feature>
<accession>A0A1M4U0I0</accession>
<dbReference type="OrthoDB" id="1418805at2"/>
<organism evidence="2 3">
    <name type="scientific">Flavisolibacter ginsengisoli DSM 18119</name>
    <dbReference type="NCBI Taxonomy" id="1121884"/>
    <lineage>
        <taxon>Bacteria</taxon>
        <taxon>Pseudomonadati</taxon>
        <taxon>Bacteroidota</taxon>
        <taxon>Chitinophagia</taxon>
        <taxon>Chitinophagales</taxon>
        <taxon>Chitinophagaceae</taxon>
        <taxon>Flavisolibacter</taxon>
    </lineage>
</organism>
<keyword evidence="1" id="KW-0732">Signal</keyword>
<gene>
    <name evidence="2" type="ORF">SAMN02745131_00482</name>
</gene>
<dbReference type="AlphaFoldDB" id="A0A1M4U0I0"/>
<keyword evidence="3" id="KW-1185">Reference proteome</keyword>
<evidence type="ECO:0000256" key="1">
    <source>
        <dbReference type="SAM" id="SignalP"/>
    </source>
</evidence>
<sequence>MKTLLTAIALLISTLSISQEVLTFPVVSAALLQWKEVEKQMPKPIIDKFIKDTPKEFQAYKRKDAEVAFLNLDSLQKVLHFLDLNGDGKEDVIFEGQSDGEANEVAIFIKTRQGYKKVFFTFQGVVKMDWENKALSRLYIDDWGCCDDYIERHMIYDVNYSQLGIPKFKKVYQALSIYNGIKPDSLLEKKFAFEVLNEGYKMRSAPKIDDVSVQPWDNDQMKKTGSGNIIGRLIKGATGTALAKRMDNTGREWLFVQIDAAYFTKNDIFYVENNFPTKYIGWISSRFVKAL</sequence>
<name>A0A1M4U0I0_9BACT</name>
<dbReference type="EMBL" id="FQUU01000002">
    <property type="protein sequence ID" value="SHE50272.1"/>
    <property type="molecule type" value="Genomic_DNA"/>
</dbReference>
<proteinExistence type="predicted"/>
<evidence type="ECO:0000313" key="2">
    <source>
        <dbReference type="EMBL" id="SHE50272.1"/>
    </source>
</evidence>